<feature type="modified residue" description="4-aspartylphosphate" evidence="4">
    <location>
        <position position="55"/>
    </location>
</feature>
<dbReference type="InterPro" id="IPR018060">
    <property type="entry name" value="HTH_AraC"/>
</dbReference>
<dbReference type="InterPro" id="IPR011006">
    <property type="entry name" value="CheY-like_superfamily"/>
</dbReference>
<feature type="domain" description="HTH araC/xylS-type" evidence="5">
    <location>
        <begin position="414"/>
        <end position="512"/>
    </location>
</feature>
<comment type="caution">
    <text evidence="7">The sequence shown here is derived from an EMBL/GenBank/DDBJ whole genome shotgun (WGS) entry which is preliminary data.</text>
</comment>
<protein>
    <submittedName>
        <fullName evidence="7">Response regulator</fullName>
    </submittedName>
</protein>
<feature type="domain" description="Response regulatory" evidence="6">
    <location>
        <begin position="3"/>
        <end position="120"/>
    </location>
</feature>
<dbReference type="RefSeq" id="WP_171628706.1">
    <property type="nucleotide sequence ID" value="NZ_WHNY01000005.1"/>
</dbReference>
<name>A0ABX1X442_9BACL</name>
<dbReference type="PANTHER" id="PTHR43280:SF2">
    <property type="entry name" value="HTH-TYPE TRANSCRIPTIONAL REGULATOR EXSA"/>
    <property type="match status" value="1"/>
</dbReference>
<reference evidence="7 8" key="1">
    <citation type="submission" date="2019-10" db="EMBL/GenBank/DDBJ databases">
        <title>Description of Paenibacillus humi sp. nov.</title>
        <authorList>
            <person name="Carlier A."/>
            <person name="Qi S."/>
        </authorList>
    </citation>
    <scope>NUCLEOTIDE SEQUENCE [LARGE SCALE GENOMIC DNA]</scope>
    <source>
        <strain evidence="7 8">LMG 31461</strain>
    </source>
</reference>
<dbReference type="SUPFAM" id="SSF52172">
    <property type="entry name" value="CheY-like"/>
    <property type="match status" value="1"/>
</dbReference>
<keyword evidence="1" id="KW-0805">Transcription regulation</keyword>
<dbReference type="InterPro" id="IPR009057">
    <property type="entry name" value="Homeodomain-like_sf"/>
</dbReference>
<sequence length="512" mass="57851">MPTVLVVDDEIRFCRALGRWIEATDTRFRVVGEAYDGEEALEKIAELRPDVLFTDIRMQVMDGLQLIAEMKRRYADVVPVIVSSYDDFDYTRRAIRLHAEDYLLKPLREEDLREVLERVAAKLHDAEQRRDAVWLQETVDQGGPLAGQKVPEGLSYTSHTLSLWCAGPYCASPDDALHPGKAFWASAPWTSSLPEPNPGQLGWWVLEGERANERLLLVGGNGGELHTSSYAEAVSHALLAHAASRRMPLTVVAGSLQGLGELRRVAQELRSRLPLAAGIGRSGFGHQAERGRTEAPRDDYRRLAQAVVRRQPEAVRTELERLTKIWEAEAATQLRVDMLLRQTLYDLKEHWQTFRDETFILASQELDTLLSHSLDYGELREGAASLFAELMKLSEDKDVSLEARLSAHQEENVTRIEQYLRAHYASPITLQQLSRQFGLVPNYLSAMFKKARGVTPGEYVTVWRVQQAKSLMASSPELLLKDIADRVGYSDSLYFSRVFKKVTGQSPSEFMK</sequence>
<evidence type="ECO:0000256" key="1">
    <source>
        <dbReference type="ARBA" id="ARBA00023015"/>
    </source>
</evidence>
<dbReference type="PROSITE" id="PS00041">
    <property type="entry name" value="HTH_ARAC_FAMILY_1"/>
    <property type="match status" value="1"/>
</dbReference>
<keyword evidence="8" id="KW-1185">Reference proteome</keyword>
<proteinExistence type="predicted"/>
<dbReference type="InterPro" id="IPR018062">
    <property type="entry name" value="HTH_AraC-typ_CS"/>
</dbReference>
<dbReference type="Gene3D" id="3.40.50.2300">
    <property type="match status" value="1"/>
</dbReference>
<organism evidence="7 8">
    <name type="scientific">Paenibacillus plantarum</name>
    <dbReference type="NCBI Taxonomy" id="2654975"/>
    <lineage>
        <taxon>Bacteria</taxon>
        <taxon>Bacillati</taxon>
        <taxon>Bacillota</taxon>
        <taxon>Bacilli</taxon>
        <taxon>Bacillales</taxon>
        <taxon>Paenibacillaceae</taxon>
        <taxon>Paenibacillus</taxon>
    </lineage>
</organism>
<dbReference type="InterPro" id="IPR020449">
    <property type="entry name" value="Tscrpt_reg_AraC-type_HTH"/>
</dbReference>
<dbReference type="SMART" id="SM00342">
    <property type="entry name" value="HTH_ARAC"/>
    <property type="match status" value="1"/>
</dbReference>
<dbReference type="InterPro" id="IPR001789">
    <property type="entry name" value="Sig_transdc_resp-reg_receiver"/>
</dbReference>
<dbReference type="CDD" id="cd17536">
    <property type="entry name" value="REC_YesN-like"/>
    <property type="match status" value="1"/>
</dbReference>
<keyword evidence="3" id="KW-0804">Transcription</keyword>
<dbReference type="PROSITE" id="PS50110">
    <property type="entry name" value="RESPONSE_REGULATORY"/>
    <property type="match status" value="1"/>
</dbReference>
<accession>A0ABX1X442</accession>
<dbReference type="PROSITE" id="PS01124">
    <property type="entry name" value="HTH_ARAC_FAMILY_2"/>
    <property type="match status" value="1"/>
</dbReference>
<dbReference type="EMBL" id="WHNY01000005">
    <property type="protein sequence ID" value="NOU62896.1"/>
    <property type="molecule type" value="Genomic_DNA"/>
</dbReference>
<evidence type="ECO:0000259" key="5">
    <source>
        <dbReference type="PROSITE" id="PS01124"/>
    </source>
</evidence>
<evidence type="ECO:0000259" key="6">
    <source>
        <dbReference type="PROSITE" id="PS50110"/>
    </source>
</evidence>
<keyword evidence="4" id="KW-0597">Phosphoprotein</keyword>
<evidence type="ECO:0000313" key="8">
    <source>
        <dbReference type="Proteomes" id="UP000653578"/>
    </source>
</evidence>
<keyword evidence="2" id="KW-0238">DNA-binding</keyword>
<dbReference type="SMART" id="SM00448">
    <property type="entry name" value="REC"/>
    <property type="match status" value="1"/>
</dbReference>
<evidence type="ECO:0000313" key="7">
    <source>
        <dbReference type="EMBL" id="NOU62896.1"/>
    </source>
</evidence>
<dbReference type="Proteomes" id="UP000653578">
    <property type="component" value="Unassembled WGS sequence"/>
</dbReference>
<dbReference type="PANTHER" id="PTHR43280">
    <property type="entry name" value="ARAC-FAMILY TRANSCRIPTIONAL REGULATOR"/>
    <property type="match status" value="1"/>
</dbReference>
<evidence type="ECO:0000256" key="3">
    <source>
        <dbReference type="ARBA" id="ARBA00023163"/>
    </source>
</evidence>
<dbReference type="Pfam" id="PF12833">
    <property type="entry name" value="HTH_18"/>
    <property type="match status" value="1"/>
</dbReference>
<evidence type="ECO:0000256" key="2">
    <source>
        <dbReference type="ARBA" id="ARBA00023125"/>
    </source>
</evidence>
<dbReference type="Gene3D" id="1.10.10.60">
    <property type="entry name" value="Homeodomain-like"/>
    <property type="match status" value="2"/>
</dbReference>
<dbReference type="SUPFAM" id="SSF46689">
    <property type="entry name" value="Homeodomain-like"/>
    <property type="match status" value="2"/>
</dbReference>
<evidence type="ECO:0000256" key="4">
    <source>
        <dbReference type="PROSITE-ProRule" id="PRU00169"/>
    </source>
</evidence>
<gene>
    <name evidence="7" type="ORF">GC096_02400</name>
</gene>
<dbReference type="PRINTS" id="PR00032">
    <property type="entry name" value="HTHARAC"/>
</dbReference>
<dbReference type="Pfam" id="PF00072">
    <property type="entry name" value="Response_reg"/>
    <property type="match status" value="1"/>
</dbReference>